<comment type="caution">
    <text evidence="8">The sequence shown here is derived from an EMBL/GenBank/DDBJ whole genome shotgun (WGS) entry which is preliminary data.</text>
</comment>
<protein>
    <submittedName>
        <fullName evidence="8">MFS family permease</fullName>
    </submittedName>
</protein>
<feature type="transmembrane region" description="Helical" evidence="6">
    <location>
        <begin position="380"/>
        <end position="402"/>
    </location>
</feature>
<sequence length="422" mass="42623">MSATPTSRPSIQARELPATRAAVAMFGLLLVAYAVNAMDRMVFPVLLVEVRAEYGFSLEAAGLQATVFALGMGLAGLPAGRLQRALGRKRTIVAGTVLFSVATALTAASTGFGDMLLWRVLSGAGEALQLAAIITVASNAFPARRGLAIGSINMAFAAGSVVGPAFGASLLEHYGTWRAPMLAYGAVGIVLAAAVVLLVSPRLTEAEPATATAAHTGGATSLLSRNPLVLAAVIVLFGLADFAFIGLYASYLRAELGFDSGAAGFVVGLSGLAAFASPLGGHLVDRFSPRVVLAGLNLAVAACGCALFLGPGSAGWQGAFSFLFGLFASSGVYVAAAGYLVKSVDAANVSRAAGMFVTCVYVAVSAAGLLFSSLVSTAGWTGAALVQIVGFSAVGAVLALILRPHLFSTTAPVTTTPVRDDS</sequence>
<proteinExistence type="predicted"/>
<evidence type="ECO:0000256" key="6">
    <source>
        <dbReference type="SAM" id="Phobius"/>
    </source>
</evidence>
<feature type="transmembrane region" description="Helical" evidence="6">
    <location>
        <begin position="116"/>
        <end position="137"/>
    </location>
</feature>
<keyword evidence="4 6" id="KW-1133">Transmembrane helix</keyword>
<evidence type="ECO:0000256" key="2">
    <source>
        <dbReference type="ARBA" id="ARBA00022475"/>
    </source>
</evidence>
<feature type="transmembrane region" description="Helical" evidence="6">
    <location>
        <begin position="261"/>
        <end position="279"/>
    </location>
</feature>
<evidence type="ECO:0000313" key="8">
    <source>
        <dbReference type="EMBL" id="MCP2352527.1"/>
    </source>
</evidence>
<dbReference type="InterPro" id="IPR036259">
    <property type="entry name" value="MFS_trans_sf"/>
</dbReference>
<keyword evidence="5 6" id="KW-0472">Membrane</keyword>
<dbReference type="Gene3D" id="1.20.1250.20">
    <property type="entry name" value="MFS general substrate transporter like domains"/>
    <property type="match status" value="2"/>
</dbReference>
<dbReference type="PROSITE" id="PS50850">
    <property type="entry name" value="MFS"/>
    <property type="match status" value="1"/>
</dbReference>
<dbReference type="SUPFAM" id="SSF103473">
    <property type="entry name" value="MFS general substrate transporter"/>
    <property type="match status" value="1"/>
</dbReference>
<dbReference type="InterPro" id="IPR050189">
    <property type="entry name" value="MFS_Efflux_Transporters"/>
</dbReference>
<feature type="transmembrane region" description="Helical" evidence="6">
    <location>
        <begin position="181"/>
        <end position="199"/>
    </location>
</feature>
<feature type="transmembrane region" description="Helical" evidence="6">
    <location>
        <begin position="92"/>
        <end position="110"/>
    </location>
</feature>
<gene>
    <name evidence="8" type="ORF">HD595_008649</name>
</gene>
<dbReference type="RefSeq" id="WP_253780046.1">
    <property type="nucleotide sequence ID" value="NZ_BAAAVE010000033.1"/>
</dbReference>
<evidence type="ECO:0000256" key="1">
    <source>
        <dbReference type="ARBA" id="ARBA00004651"/>
    </source>
</evidence>
<keyword evidence="9" id="KW-1185">Reference proteome</keyword>
<evidence type="ECO:0000256" key="5">
    <source>
        <dbReference type="ARBA" id="ARBA00023136"/>
    </source>
</evidence>
<feature type="transmembrane region" description="Helical" evidence="6">
    <location>
        <begin position="322"/>
        <end position="341"/>
    </location>
</feature>
<feature type="transmembrane region" description="Helical" evidence="6">
    <location>
        <begin position="291"/>
        <end position="310"/>
    </location>
</feature>
<dbReference type="Proteomes" id="UP001320766">
    <property type="component" value="Unassembled WGS sequence"/>
</dbReference>
<dbReference type="Pfam" id="PF07690">
    <property type="entry name" value="MFS_1"/>
    <property type="match status" value="1"/>
</dbReference>
<keyword evidence="2" id="KW-1003">Cell membrane</keyword>
<dbReference type="PANTHER" id="PTHR43124">
    <property type="entry name" value="PURINE EFFLUX PUMP PBUE"/>
    <property type="match status" value="1"/>
</dbReference>
<dbReference type="InterPro" id="IPR011701">
    <property type="entry name" value="MFS"/>
</dbReference>
<name>A0ABT1KFU4_9ACTN</name>
<dbReference type="PANTHER" id="PTHR43124:SF3">
    <property type="entry name" value="CHLORAMPHENICOL EFFLUX PUMP RV0191"/>
    <property type="match status" value="1"/>
</dbReference>
<feature type="transmembrane region" description="Helical" evidence="6">
    <location>
        <begin position="353"/>
        <end position="374"/>
    </location>
</feature>
<reference evidence="8 9" key="1">
    <citation type="submission" date="2022-06" db="EMBL/GenBank/DDBJ databases">
        <title>Sequencing the genomes of 1000 actinobacteria strains.</title>
        <authorList>
            <person name="Klenk H.-P."/>
        </authorList>
    </citation>
    <scope>NUCLEOTIDE SEQUENCE [LARGE SCALE GENOMIC DNA]</scope>
    <source>
        <strain evidence="8 9">DSM 44170</strain>
    </source>
</reference>
<evidence type="ECO:0000313" key="9">
    <source>
        <dbReference type="Proteomes" id="UP001320766"/>
    </source>
</evidence>
<dbReference type="InterPro" id="IPR020846">
    <property type="entry name" value="MFS_dom"/>
</dbReference>
<feature type="domain" description="Major facilitator superfamily (MFS) profile" evidence="7">
    <location>
        <begin position="25"/>
        <end position="407"/>
    </location>
</feature>
<feature type="transmembrane region" description="Helical" evidence="6">
    <location>
        <begin position="149"/>
        <end position="169"/>
    </location>
</feature>
<feature type="transmembrane region" description="Helical" evidence="6">
    <location>
        <begin position="61"/>
        <end position="80"/>
    </location>
</feature>
<evidence type="ECO:0000256" key="4">
    <source>
        <dbReference type="ARBA" id="ARBA00022989"/>
    </source>
</evidence>
<dbReference type="EMBL" id="JAMZEC010000001">
    <property type="protein sequence ID" value="MCP2352527.1"/>
    <property type="molecule type" value="Genomic_DNA"/>
</dbReference>
<feature type="transmembrane region" description="Helical" evidence="6">
    <location>
        <begin position="228"/>
        <end position="249"/>
    </location>
</feature>
<keyword evidence="3 6" id="KW-0812">Transmembrane</keyword>
<organism evidence="8 9">
    <name type="scientific">Nonomuraea roseoviolacea subsp. carminata</name>
    <dbReference type="NCBI Taxonomy" id="160689"/>
    <lineage>
        <taxon>Bacteria</taxon>
        <taxon>Bacillati</taxon>
        <taxon>Actinomycetota</taxon>
        <taxon>Actinomycetes</taxon>
        <taxon>Streptosporangiales</taxon>
        <taxon>Streptosporangiaceae</taxon>
        <taxon>Nonomuraea</taxon>
    </lineage>
</organism>
<evidence type="ECO:0000259" key="7">
    <source>
        <dbReference type="PROSITE" id="PS50850"/>
    </source>
</evidence>
<accession>A0ABT1KFU4</accession>
<comment type="subcellular location">
    <subcellularLocation>
        <location evidence="1">Cell membrane</location>
        <topology evidence="1">Multi-pass membrane protein</topology>
    </subcellularLocation>
</comment>
<evidence type="ECO:0000256" key="3">
    <source>
        <dbReference type="ARBA" id="ARBA00022692"/>
    </source>
</evidence>